<evidence type="ECO:0000313" key="1">
    <source>
        <dbReference type="EMBL" id="NAS11894.1"/>
    </source>
</evidence>
<dbReference type="Proteomes" id="UP000475249">
    <property type="component" value="Unassembled WGS sequence"/>
</dbReference>
<comment type="caution">
    <text evidence="1">The sequence shown here is derived from an EMBL/GenBank/DDBJ whole genome shotgun (WGS) entry which is preliminary data.</text>
</comment>
<accession>A0A6L9EB41</accession>
<organism evidence="1 2">
    <name type="scientific">Poritiphilus flavus</name>
    <dbReference type="NCBI Taxonomy" id="2697053"/>
    <lineage>
        <taxon>Bacteria</taxon>
        <taxon>Pseudomonadati</taxon>
        <taxon>Bacteroidota</taxon>
        <taxon>Flavobacteriia</taxon>
        <taxon>Flavobacteriales</taxon>
        <taxon>Flavobacteriaceae</taxon>
        <taxon>Poritiphilus</taxon>
    </lineage>
</organism>
<dbReference type="AlphaFoldDB" id="A0A6L9EB41"/>
<keyword evidence="2" id="KW-1185">Reference proteome</keyword>
<name>A0A6L9EB41_9FLAO</name>
<dbReference type="SUPFAM" id="SSF55961">
    <property type="entry name" value="Bet v1-like"/>
    <property type="match status" value="1"/>
</dbReference>
<dbReference type="InterPro" id="IPR023393">
    <property type="entry name" value="START-like_dom_sf"/>
</dbReference>
<protein>
    <submittedName>
        <fullName evidence="1">SRPBCC family protein</fullName>
    </submittedName>
</protein>
<sequence length="151" mass="17792">MKYTTEITIDLPRTEFIKKLDNPENMRHWQRGLTEYKQISGNPGEEGAKMELHYKMGKREMVLVETIIKRNLPYEFHTTYDTKGVHNIQKNYFNDLDDHTTKWISESEFQFSGFMMKVMGFLMPGAFKKQSLKYLQDFKAFAEKGVSVSES</sequence>
<dbReference type="RefSeq" id="WP_161434931.1">
    <property type="nucleotide sequence ID" value="NZ_WXYO01000003.1"/>
</dbReference>
<evidence type="ECO:0000313" key="2">
    <source>
        <dbReference type="Proteomes" id="UP000475249"/>
    </source>
</evidence>
<reference evidence="1 2" key="1">
    <citation type="submission" date="2020-01" db="EMBL/GenBank/DDBJ databases">
        <title>Bacteria diversity of Porities sp.</title>
        <authorList>
            <person name="Wang G."/>
        </authorList>
    </citation>
    <scope>NUCLEOTIDE SEQUENCE [LARGE SCALE GENOMIC DNA]</scope>
    <source>
        <strain evidence="1 2">R33</strain>
    </source>
</reference>
<dbReference type="CDD" id="cd07812">
    <property type="entry name" value="SRPBCC"/>
    <property type="match status" value="1"/>
</dbReference>
<gene>
    <name evidence="1" type="ORF">GTQ38_07775</name>
</gene>
<proteinExistence type="predicted"/>
<dbReference type="Gene3D" id="3.30.530.20">
    <property type="match status" value="1"/>
</dbReference>
<dbReference type="EMBL" id="WXYO01000003">
    <property type="protein sequence ID" value="NAS11894.1"/>
    <property type="molecule type" value="Genomic_DNA"/>
</dbReference>